<dbReference type="PANTHER" id="PTHR38037:SF1">
    <property type="entry name" value="ATP-DEPENDENT ZINC PROTEASE DOMAIN-CONTAINING PROTEIN-RELATED"/>
    <property type="match status" value="1"/>
</dbReference>
<evidence type="ECO:0000313" key="2">
    <source>
        <dbReference type="EMBL" id="MBB5208945.1"/>
    </source>
</evidence>
<gene>
    <name evidence="2" type="ORF">HNQ52_002495</name>
</gene>
<dbReference type="AlphaFoldDB" id="A0A7W8D6S0"/>
<dbReference type="Pfam" id="PF05618">
    <property type="entry name" value="Zn_protease"/>
    <property type="match status" value="1"/>
</dbReference>
<dbReference type="Gene3D" id="2.40.70.10">
    <property type="entry name" value="Acid Proteases"/>
    <property type="match status" value="1"/>
</dbReference>
<comment type="caution">
    <text evidence="2">The sequence shown here is derived from an EMBL/GenBank/DDBJ whole genome shotgun (WGS) entry which is preliminary data.</text>
</comment>
<evidence type="ECO:0000313" key="3">
    <source>
        <dbReference type="Proteomes" id="UP000521199"/>
    </source>
</evidence>
<organism evidence="2 3">
    <name type="scientific">Chiayiivirga flava</name>
    <dbReference type="NCBI Taxonomy" id="659595"/>
    <lineage>
        <taxon>Bacteria</taxon>
        <taxon>Pseudomonadati</taxon>
        <taxon>Pseudomonadota</taxon>
        <taxon>Gammaproteobacteria</taxon>
        <taxon>Lysobacterales</taxon>
        <taxon>Lysobacteraceae</taxon>
        <taxon>Chiayiivirga</taxon>
    </lineage>
</organism>
<reference evidence="2 3" key="1">
    <citation type="submission" date="2020-08" db="EMBL/GenBank/DDBJ databases">
        <title>Genomic Encyclopedia of Type Strains, Phase IV (KMG-IV): sequencing the most valuable type-strain genomes for metagenomic binning, comparative biology and taxonomic classification.</title>
        <authorList>
            <person name="Goeker M."/>
        </authorList>
    </citation>
    <scope>NUCLEOTIDE SEQUENCE [LARGE SCALE GENOMIC DNA]</scope>
    <source>
        <strain evidence="2 3">DSM 24163</strain>
    </source>
</reference>
<proteinExistence type="predicted"/>
<dbReference type="PANTHER" id="PTHR38037">
    <property type="entry name" value="ZN_PROTEASE DOMAIN-CONTAINING PROTEIN"/>
    <property type="match status" value="1"/>
</dbReference>
<dbReference type="SUPFAM" id="SSF50630">
    <property type="entry name" value="Acid proteases"/>
    <property type="match status" value="1"/>
</dbReference>
<sequence length="155" mass="17320">MPVSTPRRKRLPALGWREWLALPDLGIGAIRAKIDSGARSSALHVEHLTTHTVDGHEWVRFGMRAGIDDTITHCEARVLHRKLVTDSGGHVTERVFIRTALQLGNKRYAIDINLTDRRNMLFPMLLGRTAMAGRWVIDPGRSYLLGGGDVPHART</sequence>
<name>A0A7W8D6S0_9GAMM</name>
<dbReference type="RefSeq" id="WP_183961486.1">
    <property type="nucleotide sequence ID" value="NZ_JACHHP010000004.1"/>
</dbReference>
<evidence type="ECO:0000259" key="1">
    <source>
        <dbReference type="Pfam" id="PF05618"/>
    </source>
</evidence>
<dbReference type="InterPro" id="IPR021109">
    <property type="entry name" value="Peptidase_aspartic_dom_sf"/>
</dbReference>
<keyword evidence="3" id="KW-1185">Reference proteome</keyword>
<accession>A0A7W8D6S0</accession>
<dbReference type="Proteomes" id="UP000521199">
    <property type="component" value="Unassembled WGS sequence"/>
</dbReference>
<dbReference type="EMBL" id="JACHHP010000004">
    <property type="protein sequence ID" value="MBB5208945.1"/>
    <property type="molecule type" value="Genomic_DNA"/>
</dbReference>
<dbReference type="InterPro" id="IPR008503">
    <property type="entry name" value="Asp_endopeptidase"/>
</dbReference>
<protein>
    <recommendedName>
        <fullName evidence="1">Retropepsin-like aspartic endopeptidase domain-containing protein</fullName>
    </recommendedName>
</protein>
<feature type="domain" description="Retropepsin-like aspartic endopeptidase" evidence="1">
    <location>
        <begin position="14"/>
        <end position="144"/>
    </location>
</feature>